<evidence type="ECO:0000313" key="9">
    <source>
        <dbReference type="Proteomes" id="UP001174909"/>
    </source>
</evidence>
<comment type="caution">
    <text evidence="8">The sequence shown here is derived from an EMBL/GenBank/DDBJ whole genome shotgun (WGS) entry which is preliminary data.</text>
</comment>
<dbReference type="Proteomes" id="UP001174909">
    <property type="component" value="Unassembled WGS sequence"/>
</dbReference>
<evidence type="ECO:0000256" key="4">
    <source>
        <dbReference type="ARBA" id="ARBA00022741"/>
    </source>
</evidence>
<dbReference type="PROSITE" id="PS51221">
    <property type="entry name" value="TTL"/>
    <property type="match status" value="1"/>
</dbReference>
<dbReference type="GO" id="GO:0015631">
    <property type="term" value="F:tubulin binding"/>
    <property type="evidence" value="ECO:0007669"/>
    <property type="project" value="TreeGrafter"/>
</dbReference>
<dbReference type="GO" id="GO:0016301">
    <property type="term" value="F:kinase activity"/>
    <property type="evidence" value="ECO:0007669"/>
    <property type="project" value="UniProtKB-KW"/>
</dbReference>
<evidence type="ECO:0000259" key="7">
    <source>
        <dbReference type="Pfam" id="PF01712"/>
    </source>
</evidence>
<dbReference type="GO" id="GO:0036064">
    <property type="term" value="C:ciliary basal body"/>
    <property type="evidence" value="ECO:0007669"/>
    <property type="project" value="TreeGrafter"/>
</dbReference>
<evidence type="ECO:0000256" key="1">
    <source>
        <dbReference type="ARBA" id="ARBA00007420"/>
    </source>
</evidence>
<evidence type="ECO:0000256" key="6">
    <source>
        <dbReference type="ARBA" id="ARBA00022840"/>
    </source>
</evidence>
<dbReference type="InterPro" id="IPR004344">
    <property type="entry name" value="TTL/TTLL_fam"/>
</dbReference>
<dbReference type="PANTHER" id="PTHR12241">
    <property type="entry name" value="TUBULIN POLYGLUTAMYLASE"/>
    <property type="match status" value="1"/>
</dbReference>
<reference evidence="8" key="1">
    <citation type="submission" date="2023-03" db="EMBL/GenBank/DDBJ databases">
        <authorList>
            <person name="Steffen K."/>
            <person name="Cardenas P."/>
        </authorList>
    </citation>
    <scope>NUCLEOTIDE SEQUENCE</scope>
</reference>
<keyword evidence="9" id="KW-1185">Reference proteome</keyword>
<keyword evidence="6" id="KW-0067">ATP-binding</keyword>
<evidence type="ECO:0000256" key="2">
    <source>
        <dbReference type="ARBA" id="ARBA00022598"/>
    </source>
</evidence>
<dbReference type="Gene3D" id="3.40.50.300">
    <property type="entry name" value="P-loop containing nucleotide triphosphate hydrolases"/>
    <property type="match status" value="1"/>
</dbReference>
<name>A0AA35S1K3_GEOBA</name>
<dbReference type="CDD" id="cd01673">
    <property type="entry name" value="dNK"/>
    <property type="match status" value="1"/>
</dbReference>
<dbReference type="Pfam" id="PF03133">
    <property type="entry name" value="TTL"/>
    <property type="match status" value="1"/>
</dbReference>
<keyword evidence="3" id="KW-0808">Transferase</keyword>
<keyword evidence="2" id="KW-0436">Ligase</keyword>
<dbReference type="Gene3D" id="3.30.470.20">
    <property type="entry name" value="ATP-grasp fold, B domain"/>
    <property type="match status" value="1"/>
</dbReference>
<dbReference type="SUPFAM" id="SSF52540">
    <property type="entry name" value="P-loop containing nucleoside triphosphate hydrolases"/>
    <property type="match status" value="1"/>
</dbReference>
<proteinExistence type="inferred from homology"/>
<keyword evidence="4" id="KW-0547">Nucleotide-binding</keyword>
<dbReference type="InterPro" id="IPR027417">
    <property type="entry name" value="P-loop_NTPase"/>
</dbReference>
<dbReference type="GO" id="GO:0070740">
    <property type="term" value="F:tubulin-glutamic acid ligase activity"/>
    <property type="evidence" value="ECO:0007669"/>
    <property type="project" value="TreeGrafter"/>
</dbReference>
<comment type="similarity">
    <text evidence="1">Belongs to the DCK/DGK family.</text>
</comment>
<dbReference type="GO" id="GO:0005524">
    <property type="term" value="F:ATP binding"/>
    <property type="evidence" value="ECO:0007669"/>
    <property type="project" value="UniProtKB-KW"/>
</dbReference>
<dbReference type="GO" id="GO:0000226">
    <property type="term" value="P:microtubule cytoskeleton organization"/>
    <property type="evidence" value="ECO:0007669"/>
    <property type="project" value="TreeGrafter"/>
</dbReference>
<dbReference type="EMBL" id="CASHTH010001876">
    <property type="protein sequence ID" value="CAI8021259.1"/>
    <property type="molecule type" value="Genomic_DNA"/>
</dbReference>
<dbReference type="AlphaFoldDB" id="A0AA35S1K3"/>
<dbReference type="Pfam" id="PF01712">
    <property type="entry name" value="dNK"/>
    <property type="match status" value="1"/>
</dbReference>
<organism evidence="8 9">
    <name type="scientific">Geodia barretti</name>
    <name type="common">Barrett's horny sponge</name>
    <dbReference type="NCBI Taxonomy" id="519541"/>
    <lineage>
        <taxon>Eukaryota</taxon>
        <taxon>Metazoa</taxon>
        <taxon>Porifera</taxon>
        <taxon>Demospongiae</taxon>
        <taxon>Heteroscleromorpha</taxon>
        <taxon>Tetractinellida</taxon>
        <taxon>Astrophorina</taxon>
        <taxon>Geodiidae</taxon>
        <taxon>Geodia</taxon>
    </lineage>
</organism>
<sequence>MRTRCKIWRENRPFRGRFFLKQVAGKMMVGGEPTETKQIQRKSLLTLDQQNSCSDIFVSISGLIGAGKTTLATKLAEKMNLPVFYEPVIDNVYLDDFYKNPARYGFPLQVFLLNRRFQQHQQIIWQGRGGVQDRTIYEDSVFAKVLRDSGMMEEREYQTYRSLFSNMSNFMKKPNLIVHLDVSPEESKRRIEMRSRECESTISLDYLRNLHAAYEEFIKDISRIIPALAAPRRPLLVRFDWYSRKTTPVHIGYAGKTARAILEPYGFVETHSDDWDLLWTMVPQWEALHTTKTPGLPRPWQVHNHCLSLSNSRGISGSKVSQWEMYRCMREKHGEEAFSYMPDTFILPKERFRLERELVKEGSPWIVKLSVGKRGLGIKLVSTSSGIPSDAHEYVAQKYIRRPFLVNGRKFHMRLYLVITNMQPLHALLHREGLVLFAATNYSENKKTFHDLSIHLTNAAIADRTNKQSTTNSMLLSNLWKIMGSRYGVDVRAVWEEIKDIAAKLVLTQQCETELETRAPGTCFDVIGVDVLLDSNLKPFVLECNNGPELYTEDTAVRQANDAAHKAMLKDLIPMVALHGKHTETQLSDFKSKLTEICAEQNAKQCAVKTPLDLVGAASVTVTQQTSGDYT</sequence>
<keyword evidence="5 8" id="KW-0418">Kinase</keyword>
<dbReference type="InterPro" id="IPR031314">
    <property type="entry name" value="DNK_dom"/>
</dbReference>
<dbReference type="SUPFAM" id="SSF56059">
    <property type="entry name" value="Glutathione synthetase ATP-binding domain-like"/>
    <property type="match status" value="1"/>
</dbReference>
<accession>A0AA35S1K3</accession>
<gene>
    <name evidence="8" type="ORF">GBAR_LOCUS12630</name>
</gene>
<protein>
    <submittedName>
        <fullName evidence="8">Deoxyadenosine kinase</fullName>
    </submittedName>
</protein>
<evidence type="ECO:0000256" key="3">
    <source>
        <dbReference type="ARBA" id="ARBA00022679"/>
    </source>
</evidence>
<evidence type="ECO:0000313" key="8">
    <source>
        <dbReference type="EMBL" id="CAI8021259.1"/>
    </source>
</evidence>
<feature type="domain" description="Deoxynucleoside kinase" evidence="7">
    <location>
        <begin position="59"/>
        <end position="227"/>
    </location>
</feature>
<dbReference type="FunFam" id="3.40.50.300:FF:000659">
    <property type="entry name" value="Deoxyguanosine kinase"/>
    <property type="match status" value="1"/>
</dbReference>
<evidence type="ECO:0000256" key="5">
    <source>
        <dbReference type="ARBA" id="ARBA00022777"/>
    </source>
</evidence>